<comment type="subcellular location">
    <subcellularLocation>
        <location evidence="5 6">Cell membrane</location>
        <topology evidence="5 6">Multi-pass membrane protein</topology>
    </subcellularLocation>
    <subcellularLocation>
        <location evidence="1">Membrane</location>
        <topology evidence="1">Multi-pass membrane protein</topology>
    </subcellularLocation>
</comment>
<keyword evidence="5" id="KW-0830">Ubiquinone</keyword>
<dbReference type="GO" id="GO:0048038">
    <property type="term" value="F:quinone binding"/>
    <property type="evidence" value="ECO:0007669"/>
    <property type="project" value="UniProtKB-KW"/>
</dbReference>
<accession>A0A1F6H369</accession>
<feature type="transmembrane region" description="Helical" evidence="5">
    <location>
        <begin position="123"/>
        <end position="145"/>
    </location>
</feature>
<dbReference type="PANTHER" id="PTHR11432:SF3">
    <property type="entry name" value="NADH-UBIQUINONE OXIDOREDUCTASE CHAIN 1"/>
    <property type="match status" value="1"/>
</dbReference>
<keyword evidence="5" id="KW-1003">Cell membrane</keyword>
<dbReference type="EMBL" id="MFNF01000001">
    <property type="protein sequence ID" value="OGH04744.1"/>
    <property type="molecule type" value="Genomic_DNA"/>
</dbReference>
<dbReference type="HAMAP" id="MF_01350">
    <property type="entry name" value="NDH1_NuoH"/>
    <property type="match status" value="1"/>
</dbReference>
<feature type="transmembrane region" description="Helical" evidence="5">
    <location>
        <begin position="284"/>
        <end position="304"/>
    </location>
</feature>
<reference evidence="7 8" key="1">
    <citation type="journal article" date="2016" name="Nat. Commun.">
        <title>Thousands of microbial genomes shed light on interconnected biogeochemical processes in an aquifer system.</title>
        <authorList>
            <person name="Anantharaman K."/>
            <person name="Brown C.T."/>
            <person name="Hug L.A."/>
            <person name="Sharon I."/>
            <person name="Castelle C.J."/>
            <person name="Probst A.J."/>
            <person name="Thomas B.C."/>
            <person name="Singh A."/>
            <person name="Wilkins M.J."/>
            <person name="Karaoz U."/>
            <person name="Brodie E.L."/>
            <person name="Williams K.H."/>
            <person name="Hubbard S.S."/>
            <person name="Banfield J.F."/>
        </authorList>
    </citation>
    <scope>NUCLEOTIDE SEQUENCE [LARGE SCALE GENOMIC DNA]</scope>
</reference>
<dbReference type="GO" id="GO:0003954">
    <property type="term" value="F:NADH dehydrogenase activity"/>
    <property type="evidence" value="ECO:0007669"/>
    <property type="project" value="TreeGrafter"/>
</dbReference>
<proteinExistence type="inferred from homology"/>
<keyword evidence="5" id="KW-0874">Quinone</keyword>
<keyword evidence="2 5" id="KW-0812">Transmembrane</keyword>
<feature type="transmembrane region" description="Helical" evidence="5">
    <location>
        <begin position="348"/>
        <end position="369"/>
    </location>
</feature>
<evidence type="ECO:0000256" key="4">
    <source>
        <dbReference type="ARBA" id="ARBA00023136"/>
    </source>
</evidence>
<dbReference type="AlphaFoldDB" id="A0A1F6H369"/>
<evidence type="ECO:0000313" key="8">
    <source>
        <dbReference type="Proteomes" id="UP000177583"/>
    </source>
</evidence>
<evidence type="ECO:0000256" key="3">
    <source>
        <dbReference type="ARBA" id="ARBA00022989"/>
    </source>
</evidence>
<feature type="transmembrane region" description="Helical" evidence="5">
    <location>
        <begin position="248"/>
        <end position="272"/>
    </location>
</feature>
<dbReference type="NCBIfam" id="NF004741">
    <property type="entry name" value="PRK06076.1-2"/>
    <property type="match status" value="1"/>
</dbReference>
<dbReference type="InterPro" id="IPR018086">
    <property type="entry name" value="NADH_UbQ_OxRdtase_su1_CS"/>
</dbReference>
<keyword evidence="5" id="KW-1278">Translocase</keyword>
<keyword evidence="3 5" id="KW-1133">Transmembrane helix</keyword>
<name>A0A1F6H369_9PROT</name>
<evidence type="ECO:0000313" key="7">
    <source>
        <dbReference type="EMBL" id="OGH04744.1"/>
    </source>
</evidence>
<feature type="transmembrane region" description="Helical" evidence="5">
    <location>
        <begin position="18"/>
        <end position="42"/>
    </location>
</feature>
<organism evidence="7 8">
    <name type="scientific">Candidatus Lambdaproteobacteria bacterium RIFOXYD2_FULL_56_26</name>
    <dbReference type="NCBI Taxonomy" id="1817773"/>
    <lineage>
        <taxon>Bacteria</taxon>
        <taxon>Pseudomonadati</taxon>
        <taxon>Pseudomonadota</taxon>
        <taxon>Candidatus Lambdaproteobacteria</taxon>
    </lineage>
</organism>
<dbReference type="InterPro" id="IPR001694">
    <property type="entry name" value="NADH_UbQ_OxRdtase_su1/FPO"/>
</dbReference>
<keyword evidence="5 6" id="KW-0520">NAD</keyword>
<dbReference type="Pfam" id="PF00146">
    <property type="entry name" value="NADHdh"/>
    <property type="match status" value="1"/>
</dbReference>
<dbReference type="Proteomes" id="UP000177583">
    <property type="component" value="Unassembled WGS sequence"/>
</dbReference>
<feature type="transmembrane region" description="Helical" evidence="5">
    <location>
        <begin position="88"/>
        <end position="111"/>
    </location>
</feature>
<dbReference type="GO" id="GO:0005886">
    <property type="term" value="C:plasma membrane"/>
    <property type="evidence" value="ECO:0007669"/>
    <property type="project" value="UniProtKB-SubCell"/>
</dbReference>
<comment type="function">
    <text evidence="5">NDH-1 shuttles electrons from NADH, via FMN and iron-sulfur (Fe-S) centers, to quinones in the respiratory chain. The immediate electron acceptor for the enzyme in this species is believed to be ubiquinone. Couples the redox reaction to proton translocation (for every two electrons transferred, four hydrogen ions are translocated across the cytoplasmic membrane), and thus conserves the redox energy in a proton gradient. This subunit may bind ubiquinone.</text>
</comment>
<keyword evidence="4 5" id="KW-0472">Membrane</keyword>
<dbReference type="PROSITE" id="PS00668">
    <property type="entry name" value="COMPLEX1_ND1_2"/>
    <property type="match status" value="1"/>
</dbReference>
<feature type="transmembrane region" description="Helical" evidence="5">
    <location>
        <begin position="157"/>
        <end position="179"/>
    </location>
</feature>
<protein>
    <recommendedName>
        <fullName evidence="5">NADH-quinone oxidoreductase subunit H</fullName>
        <ecNumber evidence="5">7.1.1.-</ecNumber>
    </recommendedName>
    <alternativeName>
        <fullName evidence="5">NADH dehydrogenase I subunit H</fullName>
    </alternativeName>
    <alternativeName>
        <fullName evidence="5">NDH-1 subunit H</fullName>
    </alternativeName>
</protein>
<gene>
    <name evidence="5" type="primary">nuoH</name>
    <name evidence="7" type="ORF">A2557_07085</name>
</gene>
<dbReference type="PROSITE" id="PS00667">
    <property type="entry name" value="COMPLEX1_ND1_1"/>
    <property type="match status" value="1"/>
</dbReference>
<dbReference type="EC" id="7.1.1.-" evidence="5"/>
<sequence length="415" mass="45657">MLIQTMTSLGIPELIAQLIYALLVAFLCVNFIAVYAGVISVVERRVAAKMQSRVGPNRVGPQGSLQWLADGIKLILKEDLIPDGADHFLFKLAPFLMAMGVAGTFAVIPWGPANSAASDMNVGILYLISITSLVVIASLMAGWASNNKWSLIGGMRSAAMIVSYEIPVALGLLPAILIAGSLNMGDLVSAQGWAPWDWIAFNNPFALLGFLLFVTGSVAESNRTPFDLTEAESELVAGYATEYSGFRFAVYTLAEFANTWVVGAVCAAVFLGAGQLPPLLEGSIPLSVAVFVGKTMFMVFVLMWFRWTLPRFRIDQMMEFSWKYMLPLSLVAFLGQAVYFLWTWESEVARIMVSHLMVLVFLGLFFYFLSRTMVNFKHQAVAVNSYKTEIDYLERMGILKPVEAVVVAEEEEGKE</sequence>
<dbReference type="PANTHER" id="PTHR11432">
    <property type="entry name" value="NADH DEHYDROGENASE SUBUNIT 1"/>
    <property type="match status" value="1"/>
</dbReference>
<dbReference type="GO" id="GO:0009060">
    <property type="term" value="P:aerobic respiration"/>
    <property type="evidence" value="ECO:0007669"/>
    <property type="project" value="TreeGrafter"/>
</dbReference>
<evidence type="ECO:0000256" key="2">
    <source>
        <dbReference type="ARBA" id="ARBA00022692"/>
    </source>
</evidence>
<dbReference type="GO" id="GO:0016655">
    <property type="term" value="F:oxidoreductase activity, acting on NAD(P)H, quinone or similar compound as acceptor"/>
    <property type="evidence" value="ECO:0007669"/>
    <property type="project" value="UniProtKB-UniRule"/>
</dbReference>
<comment type="subunit">
    <text evidence="5">NDH-1 is composed of 14 different subunits. Subunits NuoA, H, J, K, L, M, N constitute the membrane sector of the complex.</text>
</comment>
<comment type="similarity">
    <text evidence="5 6">Belongs to the complex I subunit 1 family.</text>
</comment>
<comment type="caution">
    <text evidence="7">The sequence shown here is derived from an EMBL/GenBank/DDBJ whole genome shotgun (WGS) entry which is preliminary data.</text>
</comment>
<feature type="transmembrane region" description="Helical" evidence="5">
    <location>
        <begin position="199"/>
        <end position="219"/>
    </location>
</feature>
<comment type="catalytic activity">
    <reaction evidence="5">
        <text>a quinone + NADH + 5 H(+)(in) = a quinol + NAD(+) + 4 H(+)(out)</text>
        <dbReference type="Rhea" id="RHEA:57888"/>
        <dbReference type="ChEBI" id="CHEBI:15378"/>
        <dbReference type="ChEBI" id="CHEBI:24646"/>
        <dbReference type="ChEBI" id="CHEBI:57540"/>
        <dbReference type="ChEBI" id="CHEBI:57945"/>
        <dbReference type="ChEBI" id="CHEBI:132124"/>
    </reaction>
</comment>
<evidence type="ECO:0000256" key="5">
    <source>
        <dbReference type="HAMAP-Rule" id="MF_01350"/>
    </source>
</evidence>
<evidence type="ECO:0000256" key="6">
    <source>
        <dbReference type="RuleBase" id="RU000471"/>
    </source>
</evidence>
<feature type="transmembrane region" description="Helical" evidence="5">
    <location>
        <begin position="324"/>
        <end position="342"/>
    </location>
</feature>
<evidence type="ECO:0000256" key="1">
    <source>
        <dbReference type="ARBA" id="ARBA00004141"/>
    </source>
</evidence>